<reference evidence="5 6" key="1">
    <citation type="submission" date="2020-08" db="EMBL/GenBank/DDBJ databases">
        <title>Genomic Encyclopedia of Type Strains, Phase IV (KMG-IV): sequencing the most valuable type-strain genomes for metagenomic binning, comparative biology and taxonomic classification.</title>
        <authorList>
            <person name="Goeker M."/>
        </authorList>
    </citation>
    <scope>NUCLEOTIDE SEQUENCE [LARGE SCALE GENOMIC DNA]</scope>
    <source>
        <strain evidence="5 6">DSM 105481</strain>
    </source>
</reference>
<feature type="region of interest" description="Disordered" evidence="1">
    <location>
        <begin position="155"/>
        <end position="192"/>
    </location>
</feature>
<dbReference type="Gene3D" id="2.60.40.2230">
    <property type="entry name" value="Uncharacterised protein YcnI-like PF07987, DUF1775"/>
    <property type="match status" value="1"/>
</dbReference>
<evidence type="ECO:0000256" key="3">
    <source>
        <dbReference type="SAM" id="SignalP"/>
    </source>
</evidence>
<keyword evidence="2" id="KW-1133">Transmembrane helix</keyword>
<protein>
    <submittedName>
        <fullName evidence="5">Uncharacterized protein YcnI</fullName>
    </submittedName>
</protein>
<gene>
    <name evidence="5" type="ORF">HNP81_003870</name>
</gene>
<dbReference type="Proteomes" id="UP000626697">
    <property type="component" value="Unassembled WGS sequence"/>
</dbReference>
<evidence type="ECO:0000256" key="1">
    <source>
        <dbReference type="SAM" id="MobiDB-lite"/>
    </source>
</evidence>
<sequence>MKRVLTLTVSMIGAFSLFVGMASAHVTVQPKETSQGKYEVFTVRVPSENEVVPTTKIEVKFPEDVDITRFEPKPGWVYEVQKDDAGKITSVTWITEGEGLSPTDFGQFNMQGKVADDATEIVWKAYQTYKDGSVVEWVGAPDAEKPASVTVVNPADGSAHDHGHGEVTTDSTPNDQGGMKEHATNEETKSSSSNAPLILSIVALIAGLLSVGISLKKKAK</sequence>
<evidence type="ECO:0000259" key="4">
    <source>
        <dbReference type="Pfam" id="PF07987"/>
    </source>
</evidence>
<proteinExistence type="predicted"/>
<dbReference type="CDD" id="cd08545">
    <property type="entry name" value="YcnI_like"/>
    <property type="match status" value="1"/>
</dbReference>
<accession>A0ABR6CUC4</accession>
<keyword evidence="6" id="KW-1185">Reference proteome</keyword>
<dbReference type="RefSeq" id="WP_182503619.1">
    <property type="nucleotide sequence ID" value="NZ_JACJHX010000015.1"/>
</dbReference>
<dbReference type="EMBL" id="JACJHX010000015">
    <property type="protein sequence ID" value="MBA9028550.1"/>
    <property type="molecule type" value="Genomic_DNA"/>
</dbReference>
<feature type="domain" description="YncI copper-binding" evidence="4">
    <location>
        <begin position="25"/>
        <end position="147"/>
    </location>
</feature>
<feature type="compositionally biased region" description="Basic and acidic residues" evidence="1">
    <location>
        <begin position="178"/>
        <end position="189"/>
    </location>
</feature>
<dbReference type="Pfam" id="PF07987">
    <property type="entry name" value="DUF1775"/>
    <property type="match status" value="1"/>
</dbReference>
<feature type="compositionally biased region" description="Basic and acidic residues" evidence="1">
    <location>
        <begin position="158"/>
        <end position="167"/>
    </location>
</feature>
<keyword evidence="2" id="KW-0472">Membrane</keyword>
<keyword evidence="2" id="KW-0812">Transmembrane</keyword>
<evidence type="ECO:0000256" key="2">
    <source>
        <dbReference type="SAM" id="Phobius"/>
    </source>
</evidence>
<organism evidence="5 6">
    <name type="scientific">Peribacillus huizhouensis</name>
    <dbReference type="NCBI Taxonomy" id="1501239"/>
    <lineage>
        <taxon>Bacteria</taxon>
        <taxon>Bacillati</taxon>
        <taxon>Bacillota</taxon>
        <taxon>Bacilli</taxon>
        <taxon>Bacillales</taxon>
        <taxon>Bacillaceae</taxon>
        <taxon>Peribacillus</taxon>
    </lineage>
</organism>
<feature type="chain" id="PRO_5046264258" evidence="3">
    <location>
        <begin position="25"/>
        <end position="220"/>
    </location>
</feature>
<feature type="signal peptide" evidence="3">
    <location>
        <begin position="1"/>
        <end position="24"/>
    </location>
</feature>
<evidence type="ECO:0000313" key="5">
    <source>
        <dbReference type="EMBL" id="MBA9028550.1"/>
    </source>
</evidence>
<feature type="transmembrane region" description="Helical" evidence="2">
    <location>
        <begin position="195"/>
        <end position="215"/>
    </location>
</feature>
<keyword evidence="3" id="KW-0732">Signal</keyword>
<evidence type="ECO:0000313" key="6">
    <source>
        <dbReference type="Proteomes" id="UP000626697"/>
    </source>
</evidence>
<comment type="caution">
    <text evidence="5">The sequence shown here is derived from an EMBL/GenBank/DDBJ whole genome shotgun (WGS) entry which is preliminary data.</text>
</comment>
<name>A0ABR6CUC4_9BACI</name>
<dbReference type="InterPro" id="IPR012533">
    <property type="entry name" value="YcnI-copper_dom"/>
</dbReference>
<dbReference type="InterPro" id="IPR038507">
    <property type="entry name" value="YcnI-like_sf"/>
</dbReference>